<evidence type="ECO:0000313" key="1">
    <source>
        <dbReference type="EMBL" id="THF78019.1"/>
    </source>
</evidence>
<dbReference type="AlphaFoldDB" id="A0A4S4BSK2"/>
<sequence>MGYEFAAKLNKKPSGETYSIEEAFPTSNGVYEGPLSHDNVPVSSIRVYTGSRLSGEQVTNFAVSIPSDSPWRRSIRIYSEANPVYVVYETPGDTVEAEDINLLQDRLNETREELEQYVGFGVIDGGTF</sequence>
<organism evidence="1 2">
    <name type="scientific">Cohnella fermenti</name>
    <dbReference type="NCBI Taxonomy" id="2565925"/>
    <lineage>
        <taxon>Bacteria</taxon>
        <taxon>Bacillati</taxon>
        <taxon>Bacillota</taxon>
        <taxon>Bacilli</taxon>
        <taxon>Bacillales</taxon>
        <taxon>Paenibacillaceae</taxon>
        <taxon>Cohnella</taxon>
    </lineage>
</organism>
<dbReference type="RefSeq" id="WP_136370630.1">
    <property type="nucleotide sequence ID" value="NZ_SSOB01000017.1"/>
</dbReference>
<dbReference type="EMBL" id="SSOB01000017">
    <property type="protein sequence ID" value="THF78019.1"/>
    <property type="molecule type" value="Genomic_DNA"/>
</dbReference>
<reference evidence="1 2" key="1">
    <citation type="submission" date="2019-04" db="EMBL/GenBank/DDBJ databases">
        <title>Cohnella sp. nov. isolated from preserved vegetables.</title>
        <authorList>
            <person name="Lin S.-Y."/>
            <person name="Hung M.-H."/>
            <person name="Young C.-C."/>
        </authorList>
    </citation>
    <scope>NUCLEOTIDE SEQUENCE [LARGE SCALE GENOMIC DNA]</scope>
    <source>
        <strain evidence="1 2">CC-MHH1044</strain>
    </source>
</reference>
<dbReference type="OrthoDB" id="2609750at2"/>
<name>A0A4S4BSK2_9BACL</name>
<comment type="caution">
    <text evidence="1">The sequence shown here is derived from an EMBL/GenBank/DDBJ whole genome shotgun (WGS) entry which is preliminary data.</text>
</comment>
<accession>A0A4S4BSK2</accession>
<gene>
    <name evidence="1" type="ORF">E6C55_15075</name>
</gene>
<evidence type="ECO:0000313" key="2">
    <source>
        <dbReference type="Proteomes" id="UP000310636"/>
    </source>
</evidence>
<dbReference type="Proteomes" id="UP000310636">
    <property type="component" value="Unassembled WGS sequence"/>
</dbReference>
<keyword evidence="2" id="KW-1185">Reference proteome</keyword>
<protein>
    <submittedName>
        <fullName evidence="1">Phosphoglucomutase</fullName>
    </submittedName>
</protein>
<proteinExistence type="predicted"/>